<evidence type="ECO:0000256" key="1">
    <source>
        <dbReference type="SAM" id="MobiDB-lite"/>
    </source>
</evidence>
<dbReference type="EMBL" id="JAGSXH010000041">
    <property type="protein sequence ID" value="MBS2964101.1"/>
    <property type="molecule type" value="Genomic_DNA"/>
</dbReference>
<proteinExistence type="predicted"/>
<dbReference type="AlphaFoldDB" id="A0A8J8BDF8"/>
<organism evidence="2 3">
    <name type="scientific">Actinocrinis puniceicyclus</name>
    <dbReference type="NCBI Taxonomy" id="977794"/>
    <lineage>
        <taxon>Bacteria</taxon>
        <taxon>Bacillati</taxon>
        <taxon>Actinomycetota</taxon>
        <taxon>Actinomycetes</taxon>
        <taxon>Catenulisporales</taxon>
        <taxon>Actinospicaceae</taxon>
        <taxon>Actinocrinis</taxon>
    </lineage>
</organism>
<comment type="caution">
    <text evidence="2">The sequence shown here is derived from an EMBL/GenBank/DDBJ whole genome shotgun (WGS) entry which is preliminary data.</text>
</comment>
<keyword evidence="3" id="KW-1185">Reference proteome</keyword>
<accession>A0A8J8BDF8</accession>
<gene>
    <name evidence="2" type="ORF">KGA66_13670</name>
</gene>
<feature type="region of interest" description="Disordered" evidence="1">
    <location>
        <begin position="1"/>
        <end position="20"/>
    </location>
</feature>
<name>A0A8J8BDF8_9ACTN</name>
<feature type="non-terminal residue" evidence="2">
    <location>
        <position position="1"/>
    </location>
</feature>
<dbReference type="RefSeq" id="WP_211468428.1">
    <property type="nucleotide sequence ID" value="NZ_JAGSXH010000041.1"/>
</dbReference>
<protein>
    <submittedName>
        <fullName evidence="2">DUF262 domain-containing protein</fullName>
    </submittedName>
</protein>
<evidence type="ECO:0000313" key="2">
    <source>
        <dbReference type="EMBL" id="MBS2964101.1"/>
    </source>
</evidence>
<sequence length="571" mass="62002">DRGGWAVRADAIEPRRGPGSTSRDILTIAGGSVAEQSEFTIRQLLDLAERFDVPEVQRELVASARWCAGIIDSLFQEIPFGAPLLYEVDARSSRPASRYQSSSHADWWIINGQQRLTAVLAAFGRRPPWIPQRRWLMLGGPDREVAVRFTLIGQFSFHPYKPGTPLQIRLADLLQAAETSTVQRLIVGTGVYDPHRYVERFAALAQRLLAVRVRVDWLRGDMDKAVTAFIRHNQASASKRLTPEEYRLVALSMTCPGLQRDIIDPAVHAAAQAGFPAAIGRPRIVTVMEHLLPPGATRVANRRRIDPARIADAAALAAQGCAATADLLHACGITGDELLCSPSAVEVLGVLFARFCDEAACDDFAGRWLVHIAARGTYHTLGSRHRADARAVAGAANYRDAVGALALQVPAGPIPPWDESTLQLGGRARATWGQPGTLFALASHAGVAGKVTDLGDPHVTMSDPRMRLRPLWAAEPGRHRTVAWLAWMTPDTAAVVEGARGWGRDAYDALDCPDAALAAQCLARPVPALDVDAEIVRRSAAILEMVNTFLRETEPLRRDAREAVPAQLAVA</sequence>
<reference evidence="2" key="1">
    <citation type="submission" date="2021-04" db="EMBL/GenBank/DDBJ databases">
        <title>Genome based classification of Actinospica acidithermotolerans sp. nov., an actinobacterium isolated from an Indonesian hot spring.</title>
        <authorList>
            <person name="Kusuma A.B."/>
            <person name="Putra K.E."/>
            <person name="Nafisah S."/>
            <person name="Loh J."/>
            <person name="Nouioui I."/>
            <person name="Goodfellow M."/>
        </authorList>
    </citation>
    <scope>NUCLEOTIDE SEQUENCE</scope>
    <source>
        <strain evidence="2">DSM 45618</strain>
    </source>
</reference>
<dbReference type="Proteomes" id="UP000677913">
    <property type="component" value="Unassembled WGS sequence"/>
</dbReference>
<evidence type="ECO:0000313" key="3">
    <source>
        <dbReference type="Proteomes" id="UP000677913"/>
    </source>
</evidence>